<keyword evidence="7 12" id="KW-0472">Membrane</keyword>
<dbReference type="Pfam" id="PF02666">
    <property type="entry name" value="PS_Dcarbxylase"/>
    <property type="match status" value="2"/>
</dbReference>
<comment type="pathway">
    <text evidence="1">Lipid metabolism.</text>
</comment>
<keyword evidence="12" id="KW-0999">Mitochondrion inner membrane</keyword>
<comment type="function">
    <text evidence="12">Catalyzes the formation of phosphatidylethanolamine (PtdEtn) from phosphatidylserine (PtdSer). Plays a central role in phospholipid metabolism and in the interorganelle trafficking of phosphatidylserine.</text>
</comment>
<keyword evidence="4 12" id="KW-0210">Decarboxylase</keyword>
<comment type="similarity">
    <text evidence="12">Belongs to the phosphatidylserine decarboxylase family. PSD-B subfamily. Eukaryotic type I sub-subfamily.</text>
</comment>
<evidence type="ECO:0000256" key="7">
    <source>
        <dbReference type="ARBA" id="ARBA00023136"/>
    </source>
</evidence>
<feature type="topological domain" description="Mitochondrial matrix" evidence="12">
    <location>
        <begin position="1"/>
        <end position="47"/>
    </location>
</feature>
<dbReference type="AlphaFoldDB" id="R4XFI2"/>
<evidence type="ECO:0000256" key="10">
    <source>
        <dbReference type="ARBA" id="ARBA00023264"/>
    </source>
</evidence>
<evidence type="ECO:0000256" key="3">
    <source>
        <dbReference type="ARBA" id="ARBA00022692"/>
    </source>
</evidence>
<dbReference type="GO" id="GO:0006646">
    <property type="term" value="P:phosphatidylethanolamine biosynthetic process"/>
    <property type="evidence" value="ECO:0007669"/>
    <property type="project" value="UniProtKB-UniRule"/>
</dbReference>
<feature type="active site" description="Schiff-base intermediate with substrate; via pyruvic acid; for decarboxylase activity" evidence="12">
    <location>
        <position position="422"/>
    </location>
</feature>
<keyword evidence="14" id="KW-1185">Reference proteome</keyword>
<feature type="modified residue" description="Pyruvic acid (Ser); by autocatalysis" evidence="12">
    <location>
        <position position="422"/>
    </location>
</feature>
<evidence type="ECO:0000256" key="9">
    <source>
        <dbReference type="ARBA" id="ARBA00023239"/>
    </source>
</evidence>
<reference evidence="13 14" key="1">
    <citation type="journal article" date="2013" name="MBio">
        <title>Genome sequencing of the plant pathogen Taphrina deformans, the causal agent of peach leaf curl.</title>
        <authorList>
            <person name="Cisse O.H."/>
            <person name="Almeida J.M.G.C.F."/>
            <person name="Fonseca A."/>
            <person name="Kumar A.A."/>
            <person name="Salojaervi J."/>
            <person name="Overmyer K."/>
            <person name="Hauser P.M."/>
            <person name="Pagni M."/>
        </authorList>
    </citation>
    <scope>NUCLEOTIDE SEQUENCE [LARGE SCALE GENOMIC DNA]</scope>
    <source>
        <strain evidence="14">PYCC 5710 / ATCC 11124 / CBS 356.35 / IMI 108563 / JCM 9778 / NBRC 8474</strain>
    </source>
</reference>
<dbReference type="GO" id="GO:0016540">
    <property type="term" value="P:protein autoprocessing"/>
    <property type="evidence" value="ECO:0007669"/>
    <property type="project" value="UniProtKB-UniRule"/>
</dbReference>
<keyword evidence="11 12" id="KW-0670">Pyruvate</keyword>
<keyword evidence="8 12" id="KW-0594">Phospholipid biosynthesis</keyword>
<dbReference type="InterPro" id="IPR033177">
    <property type="entry name" value="PSD-B"/>
</dbReference>
<sequence length="452" mass="50826">MKRLSALCHVRQSLRTRHKCLNKHDSFRRSNSTSSQSTESKRIQWKPIPITLGIAVVGAVWYKKKFQDHYAVEAPGQEKIRPTGPWQVYVLETLPLRSISRVWGKFNEIDLPVFMRIPGYKLYSWIFGCDLSEMKEKDLTQYRNLAEFFYRELDNGIRPIDEEATMVSPADGKVLHFGRIEGRRVEQVKGISYSLDALLGGENKGDPLSVAFDSESNARVKQEEDFADINGINYSLDDLLGAEGGQDSESSGKDASVRSENTLTKAKNVVEIASQVAVEESNGRRLKEGNSLFFAVVYLAPGDYHRFHSPTNWVVEKRRHFAGELFSVSPYVARRVANLFVLNERVVLFGRYRHGFMSMTPVGATNVGSIKIAFDKELKTNTLNRDKPEHGFVEASYRKSSRVLGGHPLKAGEEMGGFSLGSTIVLVFEAPNDFKFTVEEGQKVKVGESIGK</sequence>
<evidence type="ECO:0000256" key="5">
    <source>
        <dbReference type="ARBA" id="ARBA00022989"/>
    </source>
</evidence>
<keyword evidence="12" id="KW-0496">Mitochondrion</keyword>
<feature type="active site" description="Charge relay system; for autoendoproteolytic cleavage activity" evidence="12">
    <location>
        <position position="422"/>
    </location>
</feature>
<comment type="PTM">
    <text evidence="12">Is synthesized initially as an inactive proenzyme. Formation of the active enzyme involves a self-maturation process in which the active site pyruvoyl group is generated from an internal serine residue via an autocatalytic post-translational modification. Two non-identical subunits are generated from the proenzyme in this reaction, and the pyruvate is formed at the N-terminus of the alpha chain, which is derived from the carboxyl end of the proenzyme. The autoendoproteolytic cleavage occurs by a canonical serine protease mechanism, in which the side chain hydroxyl group of the serine supplies its oxygen atom to form the C-terminus of the beta chain, while the remainder of the serine residue undergoes an oxidative deamination to produce ammonia and the pyruvoyl prosthetic group on the alpha chain. During this reaction, the Ser that is part of the protease active site of the proenzyme becomes the pyruvoyl prosthetic group, which constitutes an essential element of the active site of the mature decarboxylase.</text>
</comment>
<dbReference type="Proteomes" id="UP000013776">
    <property type="component" value="Unassembled WGS sequence"/>
</dbReference>
<dbReference type="PANTHER" id="PTHR10067:SF6">
    <property type="entry name" value="PHOSPHATIDYLSERINE DECARBOXYLASE PROENZYME, MITOCHONDRIAL"/>
    <property type="match status" value="1"/>
</dbReference>
<feature type="active site" description="Charge relay system; for autoendoproteolytic cleavage activity" evidence="12">
    <location>
        <position position="308"/>
    </location>
</feature>
<feature type="site" description="Cleavage (non-hydrolytic); by autocatalysis" evidence="12">
    <location>
        <begin position="421"/>
        <end position="422"/>
    </location>
</feature>
<dbReference type="EC" id="4.1.1.65" evidence="12"/>
<feature type="active site" description="Charge relay system; for autoendoproteolytic cleavage activity" evidence="12">
    <location>
        <position position="171"/>
    </location>
</feature>
<dbReference type="InterPro" id="IPR003817">
    <property type="entry name" value="PS_Dcarbxylase"/>
</dbReference>
<evidence type="ECO:0000256" key="1">
    <source>
        <dbReference type="ARBA" id="ARBA00005189"/>
    </source>
</evidence>
<keyword evidence="9 12" id="KW-0456">Lyase</keyword>
<evidence type="ECO:0000313" key="13">
    <source>
        <dbReference type="EMBL" id="CCG84433.1"/>
    </source>
</evidence>
<gene>
    <name evidence="12" type="primary">PSD1</name>
    <name evidence="13" type="ORF">TAPDE_004893</name>
</gene>
<comment type="subunit">
    <text evidence="12">Heterodimer of a large membrane-associated beta subunit and a small pyruvoyl-containing alpha subunit.</text>
</comment>
<dbReference type="InterPro" id="IPR033661">
    <property type="entry name" value="PSD_type1_euk"/>
</dbReference>
<keyword evidence="3 12" id="KW-0812">Transmembrane</keyword>
<dbReference type="GO" id="GO:0005743">
    <property type="term" value="C:mitochondrial inner membrane"/>
    <property type="evidence" value="ECO:0007669"/>
    <property type="project" value="UniProtKB-SubCell"/>
</dbReference>
<feature type="chain" id="PRO_5023365772" description="Phosphatidylserine decarboxylase 1 alpha chain" evidence="12">
    <location>
        <begin position="422"/>
        <end position="452"/>
    </location>
</feature>
<keyword evidence="10 12" id="KW-1208">Phospholipid metabolism</keyword>
<keyword evidence="6 12" id="KW-0443">Lipid metabolism</keyword>
<comment type="caution">
    <text evidence="13">The sequence shown here is derived from an EMBL/GenBank/DDBJ whole genome shotgun (WGS) entry which is preliminary data.</text>
</comment>
<dbReference type="STRING" id="1097556.R4XFI2"/>
<evidence type="ECO:0000256" key="11">
    <source>
        <dbReference type="ARBA" id="ARBA00023317"/>
    </source>
</evidence>
<dbReference type="GO" id="GO:0004609">
    <property type="term" value="F:phosphatidylserine decarboxylase activity"/>
    <property type="evidence" value="ECO:0007669"/>
    <property type="project" value="UniProtKB-UniRule"/>
</dbReference>
<dbReference type="OrthoDB" id="4330at2759"/>
<comment type="subcellular location">
    <molecule>Phosphatidylserine decarboxylase 1 beta chain</molecule>
    <subcellularLocation>
        <location evidence="12">Mitochondrion inner membrane</location>
        <topology evidence="12">Single-pass membrane protein</topology>
        <orientation evidence="12">Intermembrane side</orientation>
    </subcellularLocation>
</comment>
<accession>R4XFI2</accession>
<evidence type="ECO:0000256" key="6">
    <source>
        <dbReference type="ARBA" id="ARBA00023098"/>
    </source>
</evidence>
<comment type="pathway">
    <text evidence="12">Phospholipid metabolism; phosphatidylethanolamine biosynthesis; phosphatidylethanolamine from CDP-diacylglycerol: step 2/2.</text>
</comment>
<keyword evidence="12" id="KW-0865">Zymogen</keyword>
<keyword evidence="5 12" id="KW-1133">Transmembrane helix</keyword>
<feature type="chain" id="PRO_5023365773" description="Phosphatidylserine decarboxylase 1 beta chain" evidence="12">
    <location>
        <begin position="1"/>
        <end position="421"/>
    </location>
</feature>
<dbReference type="NCBIfam" id="TIGR00163">
    <property type="entry name" value="PS_decarb"/>
    <property type="match status" value="1"/>
</dbReference>
<evidence type="ECO:0000256" key="12">
    <source>
        <dbReference type="HAMAP-Rule" id="MF_03208"/>
    </source>
</evidence>
<keyword evidence="2 12" id="KW-0444">Lipid biosynthesis</keyword>
<proteinExistence type="inferred from homology"/>
<dbReference type="UniPathway" id="UPA00558">
    <property type="reaction ID" value="UER00616"/>
</dbReference>
<feature type="topological domain" description="Mitochondrial intermembrane" evidence="12">
    <location>
        <begin position="67"/>
        <end position="452"/>
    </location>
</feature>
<evidence type="ECO:0000313" key="14">
    <source>
        <dbReference type="Proteomes" id="UP000013776"/>
    </source>
</evidence>
<dbReference type="eggNOG" id="KOG2420">
    <property type="taxonomic scope" value="Eukaryota"/>
</dbReference>
<organism evidence="13 14">
    <name type="scientific">Taphrina deformans (strain PYCC 5710 / ATCC 11124 / CBS 356.35 / IMI 108563 / JCM 9778 / NBRC 8474)</name>
    <name type="common">Peach leaf curl fungus</name>
    <name type="synonym">Lalaria deformans</name>
    <dbReference type="NCBI Taxonomy" id="1097556"/>
    <lineage>
        <taxon>Eukaryota</taxon>
        <taxon>Fungi</taxon>
        <taxon>Dikarya</taxon>
        <taxon>Ascomycota</taxon>
        <taxon>Taphrinomycotina</taxon>
        <taxon>Taphrinomycetes</taxon>
        <taxon>Taphrinales</taxon>
        <taxon>Taphrinaceae</taxon>
        <taxon>Taphrina</taxon>
    </lineage>
</organism>
<dbReference type="EMBL" id="CAHR02000239">
    <property type="protein sequence ID" value="CCG84433.1"/>
    <property type="molecule type" value="Genomic_DNA"/>
</dbReference>
<evidence type="ECO:0000256" key="8">
    <source>
        <dbReference type="ARBA" id="ARBA00023209"/>
    </source>
</evidence>
<comment type="catalytic activity">
    <reaction evidence="12">
        <text>a 1,2-diacyl-sn-glycero-3-phospho-L-serine + H(+) = a 1,2-diacyl-sn-glycero-3-phosphoethanolamine + CO2</text>
        <dbReference type="Rhea" id="RHEA:20828"/>
        <dbReference type="ChEBI" id="CHEBI:15378"/>
        <dbReference type="ChEBI" id="CHEBI:16526"/>
        <dbReference type="ChEBI" id="CHEBI:57262"/>
        <dbReference type="ChEBI" id="CHEBI:64612"/>
        <dbReference type="EC" id="4.1.1.65"/>
    </reaction>
</comment>
<dbReference type="HAMAP" id="MF_03208">
    <property type="entry name" value="PS_decarb_PSD_B_type1_euk"/>
    <property type="match status" value="1"/>
</dbReference>
<evidence type="ECO:0000256" key="4">
    <source>
        <dbReference type="ARBA" id="ARBA00022793"/>
    </source>
</evidence>
<comment type="subcellular location">
    <molecule>Phosphatidylserine decarboxylase 1 alpha chain</molecule>
    <subcellularLocation>
        <location evidence="12">Mitochondrion inner membrane</location>
        <topology evidence="12">Peripheral membrane protein</topology>
        <orientation evidence="12">Intermembrane side</orientation>
    </subcellularLocation>
    <text evidence="12">Anchored to the mitochondrial inner membrane through its interaction with the integral membrane beta chain.</text>
</comment>
<protein>
    <recommendedName>
        <fullName evidence="12">Phosphatidylserine decarboxylase proenzyme 1, mitochondrial</fullName>
        <ecNumber evidence="12">4.1.1.65</ecNumber>
    </recommendedName>
    <component>
        <recommendedName>
            <fullName evidence="12">Phosphatidylserine decarboxylase 1 beta chain</fullName>
        </recommendedName>
    </component>
    <component>
        <recommendedName>
            <fullName evidence="12">Phosphatidylserine decarboxylase 1 alpha chain</fullName>
        </recommendedName>
    </component>
</protein>
<name>R4XFI2_TAPDE</name>
<dbReference type="PANTHER" id="PTHR10067">
    <property type="entry name" value="PHOSPHATIDYLSERINE DECARBOXYLASE"/>
    <property type="match status" value="1"/>
</dbReference>
<comment type="cofactor">
    <cofactor evidence="12">
        <name>pyruvate</name>
        <dbReference type="ChEBI" id="CHEBI:15361"/>
    </cofactor>
    <text evidence="12">Binds 1 pyruvoyl group covalently per subunit.</text>
</comment>
<dbReference type="VEuPathDB" id="FungiDB:TAPDE_004893"/>
<evidence type="ECO:0000256" key="2">
    <source>
        <dbReference type="ARBA" id="ARBA00022516"/>
    </source>
</evidence>